<dbReference type="Proteomes" id="UP000030765">
    <property type="component" value="Unassembled WGS sequence"/>
</dbReference>
<feature type="coiled-coil region" evidence="6">
    <location>
        <begin position="311"/>
        <end position="347"/>
    </location>
</feature>
<dbReference type="EMBL" id="KE525351">
    <property type="protein sequence ID" value="KFB51339.1"/>
    <property type="molecule type" value="Genomic_DNA"/>
</dbReference>
<keyword evidence="10" id="KW-1185">Reference proteome</keyword>
<evidence type="ECO:0000256" key="5">
    <source>
        <dbReference type="PIRNR" id="PIRNR017302"/>
    </source>
</evidence>
<organism evidence="8">
    <name type="scientific">Anopheles sinensis</name>
    <name type="common">Mosquito</name>
    <dbReference type="NCBI Taxonomy" id="74873"/>
    <lineage>
        <taxon>Eukaryota</taxon>
        <taxon>Metazoa</taxon>
        <taxon>Ecdysozoa</taxon>
        <taxon>Arthropoda</taxon>
        <taxon>Hexapoda</taxon>
        <taxon>Insecta</taxon>
        <taxon>Pterygota</taxon>
        <taxon>Neoptera</taxon>
        <taxon>Endopterygota</taxon>
        <taxon>Diptera</taxon>
        <taxon>Nematocera</taxon>
        <taxon>Culicoidea</taxon>
        <taxon>Culicidae</taxon>
        <taxon>Anophelinae</taxon>
        <taxon>Anopheles</taxon>
    </lineage>
</organism>
<comment type="function">
    <text evidence="5">May play a role in ribosome biogenesis.</text>
</comment>
<dbReference type="InterPro" id="IPR011687">
    <property type="entry name" value="Nop53/GLTSCR2"/>
</dbReference>
<dbReference type="AlphaFoldDB" id="A0A084WM95"/>
<dbReference type="EnsemblMetazoa" id="ASIC019397-RA">
    <property type="protein sequence ID" value="ASIC019397-PA"/>
    <property type="gene ID" value="ASIC019397"/>
</dbReference>
<dbReference type="GO" id="GO:0006364">
    <property type="term" value="P:rRNA processing"/>
    <property type="evidence" value="ECO:0007669"/>
    <property type="project" value="TreeGrafter"/>
</dbReference>
<dbReference type="GO" id="GO:0000027">
    <property type="term" value="P:ribosomal large subunit assembly"/>
    <property type="evidence" value="ECO:0007669"/>
    <property type="project" value="UniProtKB-UniRule"/>
</dbReference>
<evidence type="ECO:0000256" key="6">
    <source>
        <dbReference type="SAM" id="Coils"/>
    </source>
</evidence>
<dbReference type="VEuPathDB" id="VectorBase:ASIS004064"/>
<evidence type="ECO:0000256" key="1">
    <source>
        <dbReference type="ARBA" id="ARBA00008838"/>
    </source>
</evidence>
<accession>A0A084WM95</accession>
<dbReference type="PANTHER" id="PTHR14211:SF7">
    <property type="entry name" value="RIBOSOME BIOGENESIS PROTEIN NOP53"/>
    <property type="match status" value="1"/>
</dbReference>
<evidence type="ECO:0000256" key="4">
    <source>
        <dbReference type="ARBA" id="ARBA00023242"/>
    </source>
</evidence>
<protein>
    <recommendedName>
        <fullName evidence="2 5">Ribosome biogenesis protein NOP53</fullName>
    </recommendedName>
</protein>
<reference evidence="9" key="2">
    <citation type="submission" date="2020-05" db="UniProtKB">
        <authorList>
            <consortium name="EnsemblMetazoa"/>
        </authorList>
    </citation>
    <scope>IDENTIFICATION</scope>
</reference>
<dbReference type="OrthoDB" id="5072at2759"/>
<keyword evidence="3 5" id="KW-0690">Ribosome biogenesis</keyword>
<evidence type="ECO:0000256" key="2">
    <source>
        <dbReference type="ARBA" id="ARBA00018339"/>
    </source>
</evidence>
<keyword evidence="6" id="KW-0175">Coiled coil</keyword>
<evidence type="ECO:0000313" key="9">
    <source>
        <dbReference type="EnsemblMetazoa" id="ASIC019397-PA"/>
    </source>
</evidence>
<reference evidence="8 10" key="1">
    <citation type="journal article" date="2014" name="BMC Genomics">
        <title>Genome sequence of Anopheles sinensis provides insight into genetics basis of mosquito competence for malaria parasites.</title>
        <authorList>
            <person name="Zhou D."/>
            <person name="Zhang D."/>
            <person name="Ding G."/>
            <person name="Shi L."/>
            <person name="Hou Q."/>
            <person name="Ye Y."/>
            <person name="Xu Y."/>
            <person name="Zhou H."/>
            <person name="Xiong C."/>
            <person name="Li S."/>
            <person name="Yu J."/>
            <person name="Hong S."/>
            <person name="Yu X."/>
            <person name="Zou P."/>
            <person name="Chen C."/>
            <person name="Chang X."/>
            <person name="Wang W."/>
            <person name="Lv Y."/>
            <person name="Sun Y."/>
            <person name="Ma L."/>
            <person name="Shen B."/>
            <person name="Zhu C."/>
        </authorList>
    </citation>
    <scope>NUCLEOTIDE SEQUENCE [LARGE SCALE GENOMIC DNA]</scope>
</reference>
<feature type="region of interest" description="Disordered" evidence="7">
    <location>
        <begin position="263"/>
        <end position="284"/>
    </location>
</feature>
<dbReference type="VEuPathDB" id="VectorBase:ASIC019397"/>
<dbReference type="PANTHER" id="PTHR14211">
    <property type="entry name" value="GLIOMA SUPPRESSOR CANDIDATE REGION GENE 2"/>
    <property type="match status" value="1"/>
</dbReference>
<proteinExistence type="inferred from homology"/>
<gene>
    <name evidence="8" type="ORF">ZHAS_00019397</name>
</gene>
<sequence length="425" mass="49622">MIKLVVNPANKAAKKHVSRKLKSSWRKHIDTTDIDNFLEEKRQDERIGTVEEKPDAELFTEETKPSRPKLTQRELRKKKFHEMPRSHLTLKNTSQVTDPIVKRNIKAPQDPNAKRTIKAPKAPVASVPRRTRLRKVKRSLVHAIPSKDLWEEEEKLPEELRSEWVEQDLLLHTMKNVGKPLILNQPHKMDIAYKVASEKKHLPREGISYNPAIDDYIQLKNEVVEQEKAILKRKAHFDRVVTNMFTKVTDEEKQRTYQRELTEGLIKSEHSEEEDEDEDTSEEVAKVTLGKRRKKISNAKKQELYHRQFNAKKLKQELAKLKEINRIEEISEEINELEQKVEKKALKRANAPSPTIELPLDFIDPEHLAGNLRTITPLNNLMATGLPKVRKVSIFRYSRAELARKKKRPKKKVAFVRPSHKITDE</sequence>
<dbReference type="GO" id="GO:0008097">
    <property type="term" value="F:5S rRNA binding"/>
    <property type="evidence" value="ECO:0007669"/>
    <property type="project" value="TreeGrafter"/>
</dbReference>
<name>A0A084WM95_ANOSI</name>
<keyword evidence="4 5" id="KW-0539">Nucleus</keyword>
<dbReference type="STRING" id="74873.A0A084WM95"/>
<dbReference type="EMBL" id="ATLV01024394">
    <property type="status" value="NOT_ANNOTATED_CDS"/>
    <property type="molecule type" value="Genomic_DNA"/>
</dbReference>
<dbReference type="GO" id="GO:0005730">
    <property type="term" value="C:nucleolus"/>
    <property type="evidence" value="ECO:0007669"/>
    <property type="project" value="UniProtKB-SubCell"/>
</dbReference>
<dbReference type="GO" id="GO:0005654">
    <property type="term" value="C:nucleoplasm"/>
    <property type="evidence" value="ECO:0007669"/>
    <property type="project" value="UniProtKB-SubCell"/>
</dbReference>
<comment type="similarity">
    <text evidence="1 5">Belongs to the NOP53 family.</text>
</comment>
<evidence type="ECO:0000256" key="3">
    <source>
        <dbReference type="ARBA" id="ARBA00022517"/>
    </source>
</evidence>
<dbReference type="PIRSF" id="PIRSF017302">
    <property type="entry name" value="Gltscr2"/>
    <property type="match status" value="1"/>
</dbReference>
<evidence type="ECO:0000313" key="10">
    <source>
        <dbReference type="Proteomes" id="UP000030765"/>
    </source>
</evidence>
<comment type="subcellular location">
    <subcellularLocation>
        <location evidence="5">Nucleus</location>
        <location evidence="5">Nucleolus</location>
    </subcellularLocation>
    <subcellularLocation>
        <location evidence="5">Nucleus</location>
        <location evidence="5">Nucleoplasm</location>
    </subcellularLocation>
</comment>
<dbReference type="OMA" id="TEKWTHK"/>
<evidence type="ECO:0000313" key="8">
    <source>
        <dbReference type="EMBL" id="KFB51339.1"/>
    </source>
</evidence>
<feature type="compositionally biased region" description="Acidic residues" evidence="7">
    <location>
        <begin position="271"/>
        <end position="282"/>
    </location>
</feature>
<evidence type="ECO:0000256" key="7">
    <source>
        <dbReference type="SAM" id="MobiDB-lite"/>
    </source>
</evidence>
<dbReference type="Pfam" id="PF07767">
    <property type="entry name" value="Nop53"/>
    <property type="match status" value="1"/>
</dbReference>